<dbReference type="InterPro" id="IPR001767">
    <property type="entry name" value="Hedgehog_Hint"/>
</dbReference>
<gene>
    <name evidence="3" type="ORF">WJX74_000803</name>
</gene>
<dbReference type="InterPro" id="IPR036844">
    <property type="entry name" value="Hint_dom_sf"/>
</dbReference>
<feature type="region of interest" description="Disordered" evidence="1">
    <location>
        <begin position="1"/>
        <end position="26"/>
    </location>
</feature>
<proteinExistence type="predicted"/>
<accession>A0AAW1R0R8</accession>
<feature type="compositionally biased region" description="Low complexity" evidence="1">
    <location>
        <begin position="16"/>
        <end position="26"/>
    </location>
</feature>
<evidence type="ECO:0000313" key="4">
    <source>
        <dbReference type="Proteomes" id="UP001438707"/>
    </source>
</evidence>
<comment type="caution">
    <text evidence="3">The sequence shown here is derived from an EMBL/GenBank/DDBJ whole genome shotgun (WGS) entry which is preliminary data.</text>
</comment>
<dbReference type="PANTHER" id="PTHR46706:SF12">
    <property type="entry name" value="PROTEIN QUA-1-RELATED"/>
    <property type="match status" value="1"/>
</dbReference>
<dbReference type="Pfam" id="PF01079">
    <property type="entry name" value="Hint"/>
    <property type="match status" value="1"/>
</dbReference>
<evidence type="ECO:0000259" key="2">
    <source>
        <dbReference type="Pfam" id="PF01079"/>
    </source>
</evidence>
<dbReference type="GO" id="GO:0016540">
    <property type="term" value="P:protein autoprocessing"/>
    <property type="evidence" value="ECO:0007669"/>
    <property type="project" value="InterPro"/>
</dbReference>
<organism evidence="3 4">
    <name type="scientific">Apatococcus lobatus</name>
    <dbReference type="NCBI Taxonomy" id="904363"/>
    <lineage>
        <taxon>Eukaryota</taxon>
        <taxon>Viridiplantae</taxon>
        <taxon>Chlorophyta</taxon>
        <taxon>core chlorophytes</taxon>
        <taxon>Trebouxiophyceae</taxon>
        <taxon>Chlorellales</taxon>
        <taxon>Chlorellaceae</taxon>
        <taxon>Apatococcus</taxon>
    </lineage>
</organism>
<feature type="domain" description="Hedgehog protein Hint" evidence="2">
    <location>
        <begin position="48"/>
        <end position="134"/>
    </location>
</feature>
<dbReference type="Proteomes" id="UP001438707">
    <property type="component" value="Unassembled WGS sequence"/>
</dbReference>
<dbReference type="EMBL" id="JALJOS010000019">
    <property type="protein sequence ID" value="KAK9826937.1"/>
    <property type="molecule type" value="Genomic_DNA"/>
</dbReference>
<protein>
    <recommendedName>
        <fullName evidence="2">Hedgehog protein Hint domain-containing protein</fullName>
    </recommendedName>
</protein>
<dbReference type="SUPFAM" id="SSF51294">
    <property type="entry name" value="Hedgehog/intein (Hint) domain"/>
    <property type="match status" value="1"/>
</dbReference>
<evidence type="ECO:0000256" key="1">
    <source>
        <dbReference type="SAM" id="MobiDB-lite"/>
    </source>
</evidence>
<dbReference type="InterPro" id="IPR052140">
    <property type="entry name" value="Dev_Signal_Hedgehog-like"/>
</dbReference>
<dbReference type="AlphaFoldDB" id="A0AAW1R0R8"/>
<sequence length="135" mass="14534">MLHPPSFASTTQALITTSSAPSTTTPFSLDTRIITIAPPMSPSPNALADSALPSSQASCFPGDVTVQMLHGRQLMRDLKLGDQVLTADPFGKQAFETIFMFSHSSEEITTHVTLTTQGNFSLSMTVGHYMWVTKA</sequence>
<name>A0AAW1R0R8_9CHLO</name>
<keyword evidence="4" id="KW-1185">Reference proteome</keyword>
<reference evidence="3 4" key="1">
    <citation type="journal article" date="2024" name="Nat. Commun.">
        <title>Phylogenomics reveals the evolutionary origins of lichenization in chlorophyte algae.</title>
        <authorList>
            <person name="Puginier C."/>
            <person name="Libourel C."/>
            <person name="Otte J."/>
            <person name="Skaloud P."/>
            <person name="Haon M."/>
            <person name="Grisel S."/>
            <person name="Petersen M."/>
            <person name="Berrin J.G."/>
            <person name="Delaux P.M."/>
            <person name="Dal Grande F."/>
            <person name="Keller J."/>
        </authorList>
    </citation>
    <scope>NUCLEOTIDE SEQUENCE [LARGE SCALE GENOMIC DNA]</scope>
    <source>
        <strain evidence="3 4">SAG 2145</strain>
    </source>
</reference>
<dbReference type="Gene3D" id="2.170.16.10">
    <property type="entry name" value="Hedgehog/Intein (Hint) domain"/>
    <property type="match status" value="1"/>
</dbReference>
<evidence type="ECO:0000313" key="3">
    <source>
        <dbReference type="EMBL" id="KAK9826937.1"/>
    </source>
</evidence>
<dbReference type="PANTHER" id="PTHR46706">
    <property type="entry name" value="PROTEIN QUA-1-RELATED"/>
    <property type="match status" value="1"/>
</dbReference>